<gene>
    <name evidence="2" type="ORF">ACFQWB_03660</name>
</gene>
<name>A0ABW2V356_9BACL</name>
<evidence type="ECO:0000256" key="1">
    <source>
        <dbReference type="SAM" id="MobiDB-lite"/>
    </source>
</evidence>
<evidence type="ECO:0000313" key="2">
    <source>
        <dbReference type="EMBL" id="MFC7749042.1"/>
    </source>
</evidence>
<reference evidence="3" key="1">
    <citation type="journal article" date="2019" name="Int. J. Syst. Evol. Microbiol.">
        <title>The Global Catalogue of Microorganisms (GCM) 10K type strain sequencing project: providing services to taxonomists for standard genome sequencing and annotation.</title>
        <authorList>
            <consortium name="The Broad Institute Genomics Platform"/>
            <consortium name="The Broad Institute Genome Sequencing Center for Infectious Disease"/>
            <person name="Wu L."/>
            <person name="Ma J."/>
        </authorList>
    </citation>
    <scope>NUCLEOTIDE SEQUENCE [LARGE SCALE GENOMIC DNA]</scope>
    <source>
        <strain evidence="3">JCM 18657</strain>
    </source>
</reference>
<dbReference type="Proteomes" id="UP001596528">
    <property type="component" value="Unassembled WGS sequence"/>
</dbReference>
<accession>A0ABW2V356</accession>
<evidence type="ECO:0000313" key="3">
    <source>
        <dbReference type="Proteomes" id="UP001596528"/>
    </source>
</evidence>
<dbReference type="EMBL" id="JBHTGQ010000009">
    <property type="protein sequence ID" value="MFC7749042.1"/>
    <property type="molecule type" value="Genomic_DNA"/>
</dbReference>
<protein>
    <submittedName>
        <fullName evidence="2">Uncharacterized protein</fullName>
    </submittedName>
</protein>
<organism evidence="2 3">
    <name type="scientific">Paenibacillus thermoaerophilus</name>
    <dbReference type="NCBI Taxonomy" id="1215385"/>
    <lineage>
        <taxon>Bacteria</taxon>
        <taxon>Bacillati</taxon>
        <taxon>Bacillota</taxon>
        <taxon>Bacilli</taxon>
        <taxon>Bacillales</taxon>
        <taxon>Paenibacillaceae</taxon>
        <taxon>Paenibacillus</taxon>
    </lineage>
</organism>
<comment type="caution">
    <text evidence="2">The sequence shown here is derived from an EMBL/GenBank/DDBJ whole genome shotgun (WGS) entry which is preliminary data.</text>
</comment>
<proteinExistence type="predicted"/>
<keyword evidence="3" id="KW-1185">Reference proteome</keyword>
<dbReference type="RefSeq" id="WP_170209498.1">
    <property type="nucleotide sequence ID" value="NZ_JBHTGQ010000009.1"/>
</dbReference>
<sequence length="49" mass="6113">MTEFKQEMSGFKRETNHHVNRIDRRLRFTESDYEQANERIDKLELNDKR</sequence>
<feature type="region of interest" description="Disordered" evidence="1">
    <location>
        <begin position="1"/>
        <end position="20"/>
    </location>
</feature>